<gene>
    <name evidence="2" type="ORF">Plil01_000056300</name>
</gene>
<dbReference type="AlphaFoldDB" id="A0A9W6WNG9"/>
<keyword evidence="3" id="KW-1185">Reference proteome</keyword>
<evidence type="ECO:0000313" key="2">
    <source>
        <dbReference type="EMBL" id="GMF09679.1"/>
    </source>
</evidence>
<feature type="compositionally biased region" description="Basic residues" evidence="1">
    <location>
        <begin position="305"/>
        <end position="319"/>
    </location>
</feature>
<dbReference type="OrthoDB" id="127951at2759"/>
<evidence type="ECO:0000313" key="3">
    <source>
        <dbReference type="Proteomes" id="UP001165083"/>
    </source>
</evidence>
<dbReference type="Proteomes" id="UP001165083">
    <property type="component" value="Unassembled WGS sequence"/>
</dbReference>
<evidence type="ECO:0000256" key="1">
    <source>
        <dbReference type="SAM" id="MobiDB-lite"/>
    </source>
</evidence>
<accession>A0A9W6WNG9</accession>
<proteinExistence type="predicted"/>
<organism evidence="2 3">
    <name type="scientific">Phytophthora lilii</name>
    <dbReference type="NCBI Taxonomy" id="2077276"/>
    <lineage>
        <taxon>Eukaryota</taxon>
        <taxon>Sar</taxon>
        <taxon>Stramenopiles</taxon>
        <taxon>Oomycota</taxon>
        <taxon>Peronosporomycetes</taxon>
        <taxon>Peronosporales</taxon>
        <taxon>Peronosporaceae</taxon>
        <taxon>Phytophthora</taxon>
    </lineage>
</organism>
<feature type="region of interest" description="Disordered" evidence="1">
    <location>
        <begin position="304"/>
        <end position="332"/>
    </location>
</feature>
<name>A0A9W6WNG9_9STRA</name>
<reference evidence="2" key="1">
    <citation type="submission" date="2023-04" db="EMBL/GenBank/DDBJ databases">
        <title>Phytophthora lilii NBRC 32176.</title>
        <authorList>
            <person name="Ichikawa N."/>
            <person name="Sato H."/>
            <person name="Tonouchi N."/>
        </authorList>
    </citation>
    <scope>NUCLEOTIDE SEQUENCE</scope>
    <source>
        <strain evidence="2">NBRC 32176</strain>
    </source>
</reference>
<sequence>MLRTQHPFIFRRNHDVDRKDHAESVALEAPFDLTLYTREYMQRDSPAKNFRDSDAAWTRFLTARPLLYLPDRSPITDEDPTNCHRRIWTHQELRAFGDVVEERTHVQLLAQEQTLRRWHQSATHLQRCFRGMRDRMYVLRLQQELFEYAATLERAMELARERRRQRKAAVAIQRTFRHHHKLVIRRQRAASMLQGASKRFMHRLRRWQARLTMQRAARCFLWRLRWQRYRQRVSKMLNAAAKQKQLVLAAAAFQQVRENVLLQRQAETWATHPERMQMLLRARRRKQNLQNSIGNVFPSLQATATHKHIPVKRSNKRKPQSLPPIYSSNRGE</sequence>
<comment type="caution">
    <text evidence="2">The sequence shown here is derived from an EMBL/GenBank/DDBJ whole genome shotgun (WGS) entry which is preliminary data.</text>
</comment>
<dbReference type="EMBL" id="BSXW01000016">
    <property type="protein sequence ID" value="GMF09679.1"/>
    <property type="molecule type" value="Genomic_DNA"/>
</dbReference>
<protein>
    <submittedName>
        <fullName evidence="2">Unnamed protein product</fullName>
    </submittedName>
</protein>